<dbReference type="Proteomes" id="UP000552097">
    <property type="component" value="Unassembled WGS sequence"/>
</dbReference>
<dbReference type="EC" id="3.2.1.78" evidence="7"/>
<dbReference type="Gene3D" id="2.60.40.10">
    <property type="entry name" value="Immunoglobulins"/>
    <property type="match status" value="1"/>
</dbReference>
<dbReference type="Pfam" id="PF17957">
    <property type="entry name" value="Big_7"/>
    <property type="match status" value="1"/>
</dbReference>
<keyword evidence="8" id="KW-1185">Reference proteome</keyword>
<dbReference type="InterPro" id="IPR000805">
    <property type="entry name" value="Glyco_hydro_26"/>
</dbReference>
<evidence type="ECO:0000256" key="3">
    <source>
        <dbReference type="ARBA" id="ARBA00023295"/>
    </source>
</evidence>
<dbReference type="GO" id="GO:0008810">
    <property type="term" value="F:cellulase activity"/>
    <property type="evidence" value="ECO:0007669"/>
    <property type="project" value="InterPro"/>
</dbReference>
<dbReference type="Gene3D" id="2.60.120.430">
    <property type="entry name" value="Galactose-binding lectin"/>
    <property type="match status" value="1"/>
</dbReference>
<dbReference type="EMBL" id="JACHMO010000001">
    <property type="protein sequence ID" value="MBB5805701.1"/>
    <property type="molecule type" value="Genomic_DNA"/>
</dbReference>
<comment type="similarity">
    <text evidence="1 4">Belongs to the glycosyl hydrolase 26 family.</text>
</comment>
<feature type="domain" description="GH26" evidence="6">
    <location>
        <begin position="55"/>
        <end position="406"/>
    </location>
</feature>
<sequence>MRKRSPARRGTVAVVVAALLGAGAVGASAAPAEAEFADGKAKRETVRISDPDATPETRSLYSYLREQQGKGVLFGHQQTTEFGVTWDEFTETDGLKSDVKAGVGDHPAMFGWDTGHLGYGSSPGDPAPEENFQATVKLIETAHNEIGGVHTLASHMDNFVTGGSFYDTNGDVVTRILPGGDHNAQFNAYLDRVARLAHEADDVNGNPIPMIYRPFHENSGSWFWWGAAHASPAKYVELFRYTVEYLRDVKDVHNFLYAYSPGGGYGGVDDVYMRTYPGDNYIDVFGIDSYDGSNGSQQFLDGIVADLGMIARIAAEKGKVSAFTEYGISGALKPNGQNGNLSWFTTMFNAIKADPWASRSAFMLTWVNFGTEQFFLPYPATATEPEHELLPDLKRLHADPFAVFSQALDLGNVYGRKVRAEAHGPFMHIVSPTDGERVVTPTTTVRVRLLDAKAKSVYFTVGDDPARHRLTLDRRSGYYTGTWDIGAENLTNKVTQLKVTASTGEPLVVSNRVILGAKPPLAPGVVDDFEGHVDDTALAAEYSPYGTNTISLAAENGGKALKFDYDFSFQTYTGIGKRVEGDWSAYSGLSVWLKGDGSNHKLVLQLNAGGVAYEAYPSLAGTTGGVVTIPFADWRPAPWDTGNAHRRITPEDLKNLSQFNIFINQVEANPVVSGTFYLDNIRAA</sequence>
<feature type="active site" description="Proton donor" evidence="4">
    <location>
        <position position="217"/>
    </location>
</feature>
<dbReference type="Pfam" id="PF02156">
    <property type="entry name" value="Glyco_hydro_26"/>
    <property type="match status" value="1"/>
</dbReference>
<gene>
    <name evidence="7" type="ORF">F4560_005469</name>
</gene>
<dbReference type="InterPro" id="IPR013783">
    <property type="entry name" value="Ig-like_fold"/>
</dbReference>
<keyword evidence="3 4" id="KW-0326">Glycosidase</keyword>
<evidence type="ECO:0000256" key="2">
    <source>
        <dbReference type="ARBA" id="ARBA00022801"/>
    </source>
</evidence>
<dbReference type="SUPFAM" id="SSF51445">
    <property type="entry name" value="(Trans)glycosidases"/>
    <property type="match status" value="1"/>
</dbReference>
<dbReference type="PRINTS" id="PR00739">
    <property type="entry name" value="GLHYDRLASE26"/>
</dbReference>
<evidence type="ECO:0000313" key="7">
    <source>
        <dbReference type="EMBL" id="MBB5805701.1"/>
    </source>
</evidence>
<dbReference type="PROSITE" id="PS51764">
    <property type="entry name" value="GH26"/>
    <property type="match status" value="1"/>
</dbReference>
<evidence type="ECO:0000313" key="8">
    <source>
        <dbReference type="Proteomes" id="UP000552097"/>
    </source>
</evidence>
<feature type="active site" description="Nucleophile" evidence="4">
    <location>
        <position position="325"/>
    </location>
</feature>
<keyword evidence="5" id="KW-0732">Signal</keyword>
<dbReference type="InterPro" id="IPR005087">
    <property type="entry name" value="CBM11"/>
</dbReference>
<dbReference type="PANTHER" id="PTHR40079">
    <property type="entry name" value="MANNAN ENDO-1,4-BETA-MANNOSIDASE E-RELATED"/>
    <property type="match status" value="1"/>
</dbReference>
<dbReference type="GO" id="GO:0016985">
    <property type="term" value="F:mannan endo-1,4-beta-mannosidase activity"/>
    <property type="evidence" value="ECO:0007669"/>
    <property type="project" value="UniProtKB-EC"/>
</dbReference>
<feature type="signal peptide" evidence="5">
    <location>
        <begin position="1"/>
        <end position="29"/>
    </location>
</feature>
<dbReference type="InterPro" id="IPR006311">
    <property type="entry name" value="TAT_signal"/>
</dbReference>
<keyword evidence="2 4" id="KW-0378">Hydrolase</keyword>
<dbReference type="GO" id="GO:0006080">
    <property type="term" value="P:substituted mannan metabolic process"/>
    <property type="evidence" value="ECO:0007669"/>
    <property type="project" value="InterPro"/>
</dbReference>
<accession>A0A7W9HPA0</accession>
<dbReference type="Pfam" id="PF03425">
    <property type="entry name" value="CBM_11"/>
    <property type="match status" value="1"/>
</dbReference>
<dbReference type="RefSeq" id="WP_184924410.1">
    <property type="nucleotide sequence ID" value="NZ_JACHMO010000001.1"/>
</dbReference>
<dbReference type="InterPro" id="IPR022790">
    <property type="entry name" value="GH26_dom"/>
</dbReference>
<dbReference type="InterPro" id="IPR008979">
    <property type="entry name" value="Galactose-bd-like_sf"/>
</dbReference>
<dbReference type="GO" id="GO:0030245">
    <property type="term" value="P:cellulose catabolic process"/>
    <property type="evidence" value="ECO:0007669"/>
    <property type="project" value="InterPro"/>
</dbReference>
<feature type="chain" id="PRO_5030943625" evidence="5">
    <location>
        <begin position="30"/>
        <end position="684"/>
    </location>
</feature>
<dbReference type="AlphaFoldDB" id="A0A7W9HPA0"/>
<evidence type="ECO:0000256" key="1">
    <source>
        <dbReference type="ARBA" id="ARBA00007754"/>
    </source>
</evidence>
<evidence type="ECO:0000256" key="4">
    <source>
        <dbReference type="PROSITE-ProRule" id="PRU01100"/>
    </source>
</evidence>
<comment type="caution">
    <text evidence="7">The sequence shown here is derived from an EMBL/GenBank/DDBJ whole genome shotgun (WGS) entry which is preliminary data.</text>
</comment>
<dbReference type="Gene3D" id="3.20.20.80">
    <property type="entry name" value="Glycosidases"/>
    <property type="match status" value="1"/>
</dbReference>
<proteinExistence type="inferred from homology"/>
<evidence type="ECO:0000259" key="6">
    <source>
        <dbReference type="PROSITE" id="PS51764"/>
    </source>
</evidence>
<reference evidence="7 8" key="1">
    <citation type="submission" date="2020-08" db="EMBL/GenBank/DDBJ databases">
        <title>Sequencing the genomes of 1000 actinobacteria strains.</title>
        <authorList>
            <person name="Klenk H.-P."/>
        </authorList>
    </citation>
    <scope>NUCLEOTIDE SEQUENCE [LARGE SCALE GENOMIC DNA]</scope>
    <source>
        <strain evidence="7 8">DSM 45486</strain>
    </source>
</reference>
<evidence type="ECO:0000256" key="5">
    <source>
        <dbReference type="SAM" id="SignalP"/>
    </source>
</evidence>
<dbReference type="SUPFAM" id="SSF49785">
    <property type="entry name" value="Galactose-binding domain-like"/>
    <property type="match status" value="1"/>
</dbReference>
<dbReference type="PANTHER" id="PTHR40079:SF4">
    <property type="entry name" value="GH26 DOMAIN-CONTAINING PROTEIN-RELATED"/>
    <property type="match status" value="1"/>
</dbReference>
<protein>
    <submittedName>
        <fullName evidence="7">Mannan endo-1,4-beta-mannosidase</fullName>
        <ecNumber evidence="7">3.2.1.78</ecNumber>
    </submittedName>
</protein>
<dbReference type="PROSITE" id="PS51318">
    <property type="entry name" value="TAT"/>
    <property type="match status" value="1"/>
</dbReference>
<organism evidence="7 8">
    <name type="scientific">Saccharothrix ecbatanensis</name>
    <dbReference type="NCBI Taxonomy" id="1105145"/>
    <lineage>
        <taxon>Bacteria</taxon>
        <taxon>Bacillati</taxon>
        <taxon>Actinomycetota</taxon>
        <taxon>Actinomycetes</taxon>
        <taxon>Pseudonocardiales</taxon>
        <taxon>Pseudonocardiaceae</taxon>
        <taxon>Saccharothrix</taxon>
    </lineage>
</organism>
<name>A0A7W9HPA0_9PSEU</name>
<dbReference type="InterPro" id="IPR017853">
    <property type="entry name" value="GH"/>
</dbReference>